<dbReference type="InterPro" id="IPR001111">
    <property type="entry name" value="TGF-b_propeptide"/>
</dbReference>
<reference evidence="9" key="2">
    <citation type="submission" date="2025-09" db="UniProtKB">
        <authorList>
            <consortium name="Ensembl"/>
        </authorList>
    </citation>
    <scope>IDENTIFICATION</scope>
</reference>
<evidence type="ECO:0000313" key="9">
    <source>
        <dbReference type="Ensembl" id="ENSPTEP00000024435.1"/>
    </source>
</evidence>
<keyword evidence="6" id="KW-0325">Glycoprotein</keyword>
<protein>
    <recommendedName>
        <fullName evidence="8">TGF-beta propeptide domain-containing protein</fullName>
    </recommendedName>
</protein>
<keyword evidence="4" id="KW-0339">Growth factor</keyword>
<comment type="similarity">
    <text evidence="2">Belongs to the TGF-beta family.</text>
</comment>
<evidence type="ECO:0000256" key="4">
    <source>
        <dbReference type="ARBA" id="ARBA00023030"/>
    </source>
</evidence>
<dbReference type="InterPro" id="IPR015618">
    <property type="entry name" value="TGFB3"/>
</dbReference>
<dbReference type="Pfam" id="PF00688">
    <property type="entry name" value="TGFb_propeptide"/>
    <property type="match status" value="1"/>
</dbReference>
<dbReference type="PANTHER" id="PTHR11848:SF34">
    <property type="entry name" value="TRANSFORMING GROWTH FACTOR BETA-3 PROPROTEIN"/>
    <property type="match status" value="1"/>
</dbReference>
<evidence type="ECO:0000259" key="8">
    <source>
        <dbReference type="Pfam" id="PF00688"/>
    </source>
</evidence>
<evidence type="ECO:0000256" key="2">
    <source>
        <dbReference type="ARBA" id="ARBA00006656"/>
    </source>
</evidence>
<dbReference type="AlphaFoldDB" id="A0A8C9HQI2"/>
<proteinExistence type="inferred from homology"/>
<dbReference type="GO" id="GO:0042127">
    <property type="term" value="P:regulation of cell population proliferation"/>
    <property type="evidence" value="ECO:0007669"/>
    <property type="project" value="TreeGrafter"/>
</dbReference>
<dbReference type="PRINTS" id="PR01423">
    <property type="entry name" value="TGFBETA"/>
</dbReference>
<evidence type="ECO:0000256" key="5">
    <source>
        <dbReference type="ARBA" id="ARBA00023157"/>
    </source>
</evidence>
<organism evidence="9 10">
    <name type="scientific">Piliocolobus tephrosceles</name>
    <name type="common">Ugandan red Colobus</name>
    <dbReference type="NCBI Taxonomy" id="591936"/>
    <lineage>
        <taxon>Eukaryota</taxon>
        <taxon>Metazoa</taxon>
        <taxon>Chordata</taxon>
        <taxon>Craniata</taxon>
        <taxon>Vertebrata</taxon>
        <taxon>Euteleostomi</taxon>
        <taxon>Mammalia</taxon>
        <taxon>Eutheria</taxon>
        <taxon>Euarchontoglires</taxon>
        <taxon>Primates</taxon>
        <taxon>Haplorrhini</taxon>
        <taxon>Catarrhini</taxon>
        <taxon>Cercopithecidae</taxon>
        <taxon>Colobinae</taxon>
        <taxon>Piliocolobus</taxon>
    </lineage>
</organism>
<sequence length="129" mass="14744">MHLQRALVVLALLNFASVSLSLSTCTTLDFGHIKKKRVEAIRGQILSKLRLTSPPEPTVMTHVPYQVLALYNSTRELLEEMHGEREEGCTQENTESEYYAKEIHKFDMIQGLAEHSKSKFLLGCLLWRV</sequence>
<dbReference type="InterPro" id="IPR015615">
    <property type="entry name" value="TGF-beta-rel"/>
</dbReference>
<feature type="domain" description="TGF-beta propeptide" evidence="8">
    <location>
        <begin position="23"/>
        <end position="109"/>
    </location>
</feature>
<evidence type="ECO:0000256" key="6">
    <source>
        <dbReference type="ARBA" id="ARBA00023180"/>
    </source>
</evidence>
<dbReference type="GO" id="GO:0007179">
    <property type="term" value="P:transforming growth factor beta receptor signaling pathway"/>
    <property type="evidence" value="ECO:0007669"/>
    <property type="project" value="TreeGrafter"/>
</dbReference>
<evidence type="ECO:0000313" key="10">
    <source>
        <dbReference type="Proteomes" id="UP000694416"/>
    </source>
</evidence>
<comment type="subcellular location">
    <subcellularLocation>
        <location evidence="1">Secreted</location>
    </subcellularLocation>
</comment>
<keyword evidence="10" id="KW-1185">Reference proteome</keyword>
<name>A0A8C9HQI2_9PRIM</name>
<dbReference type="GO" id="GO:0005160">
    <property type="term" value="F:transforming growth factor beta receptor binding"/>
    <property type="evidence" value="ECO:0007669"/>
    <property type="project" value="InterPro"/>
</dbReference>
<dbReference type="GO" id="GO:0005615">
    <property type="term" value="C:extracellular space"/>
    <property type="evidence" value="ECO:0007669"/>
    <property type="project" value="InterPro"/>
</dbReference>
<keyword evidence="3" id="KW-0964">Secreted</keyword>
<reference evidence="9" key="1">
    <citation type="submission" date="2025-08" db="UniProtKB">
        <authorList>
            <consortium name="Ensembl"/>
        </authorList>
    </citation>
    <scope>IDENTIFICATION</scope>
</reference>
<evidence type="ECO:0000256" key="3">
    <source>
        <dbReference type="ARBA" id="ARBA00022525"/>
    </source>
</evidence>
<dbReference type="Gene3D" id="2.60.120.970">
    <property type="match status" value="1"/>
</dbReference>
<keyword evidence="5" id="KW-1015">Disulfide bond</keyword>
<evidence type="ECO:0000256" key="1">
    <source>
        <dbReference type="ARBA" id="ARBA00004613"/>
    </source>
</evidence>
<evidence type="ECO:0000256" key="7">
    <source>
        <dbReference type="SAM" id="SignalP"/>
    </source>
</evidence>
<accession>A0A8C9HQI2</accession>
<keyword evidence="7" id="KW-0732">Signal</keyword>
<dbReference type="PRINTS" id="PR01426">
    <property type="entry name" value="TGFBETA3"/>
</dbReference>
<dbReference type="GO" id="GO:0008083">
    <property type="term" value="F:growth factor activity"/>
    <property type="evidence" value="ECO:0007669"/>
    <property type="project" value="UniProtKB-KW"/>
</dbReference>
<feature type="signal peptide" evidence="7">
    <location>
        <begin position="1"/>
        <end position="21"/>
    </location>
</feature>
<feature type="chain" id="PRO_5034389457" description="TGF-beta propeptide domain-containing protein" evidence="7">
    <location>
        <begin position="22"/>
        <end position="129"/>
    </location>
</feature>
<dbReference type="PANTHER" id="PTHR11848">
    <property type="entry name" value="TGF-BETA FAMILY"/>
    <property type="match status" value="1"/>
</dbReference>
<dbReference type="InterPro" id="IPR016319">
    <property type="entry name" value="TGF-beta"/>
</dbReference>
<dbReference type="Proteomes" id="UP000694416">
    <property type="component" value="Unplaced"/>
</dbReference>
<dbReference type="GO" id="GO:0005125">
    <property type="term" value="F:cytokine activity"/>
    <property type="evidence" value="ECO:0007669"/>
    <property type="project" value="TreeGrafter"/>
</dbReference>
<dbReference type="Ensembl" id="ENSPTET00000034747.1">
    <property type="protein sequence ID" value="ENSPTEP00000024435.1"/>
    <property type="gene ID" value="ENSPTEG00000024916.1"/>
</dbReference>